<organism evidence="2 3">
    <name type="scientific">Synechocystis sp. (strain ATCC 27184 / PCC 6803 / Kazusa)</name>
    <dbReference type="NCBI Taxonomy" id="1111708"/>
    <lineage>
        <taxon>Bacteria</taxon>
        <taxon>Bacillati</taxon>
        <taxon>Cyanobacteriota</taxon>
        <taxon>Cyanophyceae</taxon>
        <taxon>Synechococcales</taxon>
        <taxon>Merismopediaceae</taxon>
        <taxon>Synechocystis</taxon>
    </lineage>
</organism>
<dbReference type="PhylomeDB" id="P72963"/>
<protein>
    <submittedName>
        <fullName evidence="2">Sll0638 protein</fullName>
    </submittedName>
</protein>
<dbReference type="STRING" id="1148.gene:10497841"/>
<dbReference type="IntAct" id="P72963">
    <property type="interactions" value="4"/>
</dbReference>
<dbReference type="AlphaFoldDB" id="P72963"/>
<dbReference type="Proteomes" id="UP000001425">
    <property type="component" value="Chromosome"/>
</dbReference>
<dbReference type="InParanoid" id="P72963"/>
<accession>P72963</accession>
<evidence type="ECO:0000313" key="3">
    <source>
        <dbReference type="Proteomes" id="UP000001425"/>
    </source>
</evidence>
<dbReference type="eggNOG" id="COG4995">
    <property type="taxonomic scope" value="Bacteria"/>
</dbReference>
<dbReference type="PANTHER" id="PTHR10098:SF112">
    <property type="entry name" value="SLR0380 PROTEIN"/>
    <property type="match status" value="1"/>
</dbReference>
<dbReference type="KEGG" id="syn:sll0638"/>
<dbReference type="InterPro" id="IPR024983">
    <property type="entry name" value="CHAT_dom"/>
</dbReference>
<reference evidence="2 3" key="2">
    <citation type="journal article" date="1996" name="DNA Res.">
        <title>Sequence analysis of the genome of the unicellular cyanobacterium Synechocystis sp. strain PCC6803. II. Sequence determination of the entire genome and assignment of potential protein-coding regions.</title>
        <authorList>
            <person name="Kaneko T."/>
            <person name="Sato S."/>
            <person name="Kotani H."/>
            <person name="Tanaka A."/>
            <person name="Asamizu E."/>
            <person name="Nakamura Y."/>
            <person name="Miyajima N."/>
            <person name="Hirosawa M."/>
            <person name="Sugiura M."/>
            <person name="Sasamoto S."/>
            <person name="Kimura T."/>
            <person name="Hosouchi T."/>
            <person name="Matsuno A."/>
            <person name="Muraki A."/>
            <person name="Nakazaki N."/>
            <person name="Naruo K."/>
            <person name="Okumura S."/>
            <person name="Shimpo S."/>
            <person name="Takeuchi C."/>
            <person name="Wada T."/>
            <person name="Watanabe A."/>
            <person name="Yamada M."/>
            <person name="Yasuda M."/>
            <person name="Tabata S."/>
        </authorList>
    </citation>
    <scope>NUCLEOTIDE SEQUENCE [LARGE SCALE GENOMIC DNA]</scope>
    <source>
        <strain evidence="3">ATCC 27184 / PCC 6803 / Kazusa</strain>
    </source>
</reference>
<reference evidence="2 3" key="1">
    <citation type="journal article" date="1995" name="DNA Res.">
        <title>Sequence analysis of the genome of the unicellular cyanobacterium Synechocystis sp. strain PCC6803. I. Sequence features in the 1 Mb region from map positions 64% to 92% of the genome.</title>
        <authorList>
            <person name="Kaneko T."/>
            <person name="Tanaka A."/>
            <person name="Sato S."/>
            <person name="Kotani H."/>
            <person name="Sazuka T."/>
            <person name="Miyajima N."/>
            <person name="Sugiura M."/>
            <person name="Tabata S."/>
        </authorList>
    </citation>
    <scope>NUCLEOTIDE SEQUENCE [LARGE SCALE GENOMIC DNA]</scope>
    <source>
        <strain evidence="3">ATCC 27184 / PCC 6803 / Kazusa</strain>
    </source>
</reference>
<gene>
    <name evidence="2" type="ordered locus">sll0638</name>
</gene>
<dbReference type="EMBL" id="BA000022">
    <property type="protein sequence ID" value="BAA16981.1"/>
    <property type="molecule type" value="Genomic_DNA"/>
</dbReference>
<dbReference type="GO" id="GO:0030288">
    <property type="term" value="C:outer membrane-bounded periplasmic space"/>
    <property type="evidence" value="ECO:0007005"/>
    <property type="project" value="UniProtKB"/>
</dbReference>
<dbReference type="EnsemblBacteria" id="BAA16981">
    <property type="protein sequence ID" value="BAA16981"/>
    <property type="gene ID" value="BAA16981"/>
</dbReference>
<dbReference type="Pfam" id="PF12770">
    <property type="entry name" value="CHAT"/>
    <property type="match status" value="1"/>
</dbReference>
<proteinExistence type="predicted"/>
<dbReference type="PANTHER" id="PTHR10098">
    <property type="entry name" value="RAPSYN-RELATED"/>
    <property type="match status" value="1"/>
</dbReference>
<name>P72963_SYNY3</name>
<evidence type="ECO:0000313" key="2">
    <source>
        <dbReference type="EMBL" id="BAA16981.1"/>
    </source>
</evidence>
<dbReference type="PIR" id="S74941">
    <property type="entry name" value="S74941"/>
</dbReference>
<keyword evidence="3" id="KW-1185">Reference proteome</keyword>
<dbReference type="PaxDb" id="1148-1652056"/>
<sequence length="458" mass="50444">MKTTTHSRAMGQSASGDRRGLSRSLLNKLMAVGMGLTLASFSMAPAFAQTLSEKIVAMEKAREQEFAAYFGESLAEVTQTPEDIALTLQKITAETGKKPAVLWIIPEKEFLHLVLVTPDLDPIVVDLHDVPEAVLRPVVSTFQRELQLSQTVNRREASQQLYQWIIAPYAETLEAQGIDTLLFCLGNGVRGLPMAALFDGEEYLLEKYSLTNIPAFNLIDSNYKPLQPGNILAMGASEFADQSPLPAVPVELENIVWEMAINRPAADRWQAETFLNQDFTVDRLQKELEQKRPSIVHLATHSSFRSGKPANSYIEFWNDKLALNKVSQINWQSSAVELLVLSACQTALGDDQAELGFAGLALKAGVKSAVASFWNVDDAATLVLMTEFYRQLGQTSTKAEALRQAQLKMLRGELTAGLEQSGISRGAIALPPSLINLGQTNFSAPYYWASFTMLSSPW</sequence>
<feature type="domain" description="CHAT" evidence="1">
    <location>
        <begin position="156"/>
        <end position="454"/>
    </location>
</feature>
<evidence type="ECO:0000259" key="1">
    <source>
        <dbReference type="Pfam" id="PF12770"/>
    </source>
</evidence>